<reference evidence="8" key="1">
    <citation type="journal article" date="2019" name="Int. J. Syst. Evol. Microbiol.">
        <title>The Global Catalogue of Microorganisms (GCM) 10K type strain sequencing project: providing services to taxonomists for standard genome sequencing and annotation.</title>
        <authorList>
            <consortium name="The Broad Institute Genomics Platform"/>
            <consortium name="The Broad Institute Genome Sequencing Center for Infectious Disease"/>
            <person name="Wu L."/>
            <person name="Ma J."/>
        </authorList>
    </citation>
    <scope>NUCLEOTIDE SEQUENCE [LARGE SCALE GENOMIC DNA]</scope>
    <source>
        <strain evidence="8">JCM 15503</strain>
    </source>
</reference>
<evidence type="ECO:0000256" key="2">
    <source>
        <dbReference type="ARBA" id="ARBA00022630"/>
    </source>
</evidence>
<dbReference type="PANTHER" id="PTHR46056">
    <property type="entry name" value="LONG-CHAIN-ALCOHOL OXIDASE"/>
    <property type="match status" value="1"/>
</dbReference>
<comment type="similarity">
    <text evidence="1">Belongs to the GMC oxidoreductase family.</text>
</comment>
<gene>
    <name evidence="7" type="ORF">GCM10009107_48740</name>
</gene>
<evidence type="ECO:0000259" key="5">
    <source>
        <dbReference type="Pfam" id="PF00732"/>
    </source>
</evidence>
<sequence>MSLFSRSSAPRAAIPLAAAAAVSSIPDPIRAGLAAGWHVKGGPHGELPASLTCDVAIVGSGAGAGITAELLTRAGLQVVIVEEGPLRSSSDFRQIEAEAYPTLYQESAARKTVDQAITILQGRCVGGSTTVNWTTSFRTPIDTLAHWRSHFGLKDFTEAGMAPWFEQAEQRLSIAPWLTSPNENNDLLRRGTESLGLENGSIRRNVKGCWNLGSCGLGCPTNAKQSMLVTTLPAALAGGATLLVQTRVEQLELRGGRVQALHCVPVQLDGSVAAGGGTRIVAKHVVVAGGAINSPGLLLRSKAPDPHQRLGARTFLHPVVISAALMPQPVEGWRGAPQSIYSDHFLHTAAADGPMGYKLEVPPLHPVIFSSSLIGFGREQAESLRQFPNTHSLLALLRDGFHEQSPGGQVRLRSDGSPELDYPLTPFVMEGARRALLSMAEIQFAAGATQVMPVHEMARAAGRWPEARAMIETLPMQPLLTRVVSAHVMGGCGMAGDETRGVVRPDGLHWQIENLSVHDGSLFPTSIGANPQLSVYGLANRLATGLAQRLGANPVSLA</sequence>
<keyword evidence="8" id="KW-1185">Reference proteome</keyword>
<evidence type="ECO:0000256" key="4">
    <source>
        <dbReference type="ARBA" id="ARBA00023002"/>
    </source>
</evidence>
<evidence type="ECO:0000313" key="8">
    <source>
        <dbReference type="Proteomes" id="UP001500279"/>
    </source>
</evidence>
<keyword evidence="4" id="KW-0560">Oxidoreductase</keyword>
<protein>
    <submittedName>
        <fullName evidence="7">GMC family oxidoreductase</fullName>
    </submittedName>
</protein>
<dbReference type="InterPro" id="IPR007867">
    <property type="entry name" value="GMC_OxRtase_C"/>
</dbReference>
<feature type="domain" description="Glucose-methanol-choline oxidoreductase N-terminal" evidence="5">
    <location>
        <begin position="102"/>
        <end position="319"/>
    </location>
</feature>
<dbReference type="InterPro" id="IPR000172">
    <property type="entry name" value="GMC_OxRdtase_N"/>
</dbReference>
<evidence type="ECO:0000256" key="1">
    <source>
        <dbReference type="ARBA" id="ARBA00010790"/>
    </source>
</evidence>
<evidence type="ECO:0000259" key="6">
    <source>
        <dbReference type="Pfam" id="PF05199"/>
    </source>
</evidence>
<feature type="domain" description="Glucose-methanol-choline oxidoreductase C-terminal" evidence="6">
    <location>
        <begin position="408"/>
        <end position="539"/>
    </location>
</feature>
<dbReference type="Pfam" id="PF05199">
    <property type="entry name" value="GMC_oxred_C"/>
    <property type="match status" value="1"/>
</dbReference>
<dbReference type="Pfam" id="PF00732">
    <property type="entry name" value="GMC_oxred_N"/>
    <property type="match status" value="1"/>
</dbReference>
<dbReference type="InterPro" id="IPR036188">
    <property type="entry name" value="FAD/NAD-bd_sf"/>
</dbReference>
<proteinExistence type="inferred from homology"/>
<dbReference type="SUPFAM" id="SSF51905">
    <property type="entry name" value="FAD/NAD(P)-binding domain"/>
    <property type="match status" value="1"/>
</dbReference>
<keyword evidence="3" id="KW-0274">FAD</keyword>
<keyword evidence="2" id="KW-0285">Flavoprotein</keyword>
<dbReference type="PANTHER" id="PTHR46056:SF12">
    <property type="entry name" value="LONG-CHAIN-ALCOHOL OXIDASE"/>
    <property type="match status" value="1"/>
</dbReference>
<dbReference type="Gene3D" id="3.50.50.60">
    <property type="entry name" value="FAD/NAD(P)-binding domain"/>
    <property type="match status" value="2"/>
</dbReference>
<dbReference type="EMBL" id="BAAAEW010000037">
    <property type="protein sequence ID" value="GAA0763441.1"/>
    <property type="molecule type" value="Genomic_DNA"/>
</dbReference>
<organism evidence="7 8">
    <name type="scientific">Ideonella azotifigens</name>
    <dbReference type="NCBI Taxonomy" id="513160"/>
    <lineage>
        <taxon>Bacteria</taxon>
        <taxon>Pseudomonadati</taxon>
        <taxon>Pseudomonadota</taxon>
        <taxon>Betaproteobacteria</taxon>
        <taxon>Burkholderiales</taxon>
        <taxon>Sphaerotilaceae</taxon>
        <taxon>Ideonella</taxon>
    </lineage>
</organism>
<dbReference type="Proteomes" id="UP001500279">
    <property type="component" value="Unassembled WGS sequence"/>
</dbReference>
<comment type="caution">
    <text evidence="7">The sequence shown here is derived from an EMBL/GenBank/DDBJ whole genome shotgun (WGS) entry which is preliminary data.</text>
</comment>
<name>A0ABP3VLV7_9BURK</name>
<evidence type="ECO:0000313" key="7">
    <source>
        <dbReference type="EMBL" id="GAA0763441.1"/>
    </source>
</evidence>
<accession>A0ABP3VLV7</accession>
<evidence type="ECO:0000256" key="3">
    <source>
        <dbReference type="ARBA" id="ARBA00022827"/>
    </source>
</evidence>